<feature type="transmembrane region" description="Helical" evidence="2">
    <location>
        <begin position="198"/>
        <end position="216"/>
    </location>
</feature>
<feature type="domain" description="EamA" evidence="3">
    <location>
        <begin position="48"/>
        <end position="180"/>
    </location>
</feature>
<accession>A0A2G8KL07</accession>
<dbReference type="PANTHER" id="PTHR22911">
    <property type="entry name" value="ACYL-MALONYL CONDENSING ENZYME-RELATED"/>
    <property type="match status" value="1"/>
</dbReference>
<gene>
    <name evidence="4" type="ORF">BSL78_14492</name>
</gene>
<keyword evidence="5" id="KW-1185">Reference proteome</keyword>
<dbReference type="InterPro" id="IPR000620">
    <property type="entry name" value="EamA_dom"/>
</dbReference>
<comment type="caution">
    <text evidence="4">The sequence shown here is derived from an EMBL/GenBank/DDBJ whole genome shotgun (WGS) entry which is preliminary data.</text>
</comment>
<feature type="transmembrane region" description="Helical" evidence="2">
    <location>
        <begin position="109"/>
        <end position="132"/>
    </location>
</feature>
<organism evidence="4 5">
    <name type="scientific">Stichopus japonicus</name>
    <name type="common">Sea cucumber</name>
    <dbReference type="NCBI Taxonomy" id="307972"/>
    <lineage>
        <taxon>Eukaryota</taxon>
        <taxon>Metazoa</taxon>
        <taxon>Echinodermata</taxon>
        <taxon>Eleutherozoa</taxon>
        <taxon>Echinozoa</taxon>
        <taxon>Holothuroidea</taxon>
        <taxon>Aspidochirotacea</taxon>
        <taxon>Aspidochirotida</taxon>
        <taxon>Stichopodidae</taxon>
        <taxon>Apostichopus</taxon>
    </lineage>
</organism>
<dbReference type="EMBL" id="MRZV01000510">
    <property type="protein sequence ID" value="PIK48640.1"/>
    <property type="molecule type" value="Genomic_DNA"/>
</dbReference>
<dbReference type="Pfam" id="PF00892">
    <property type="entry name" value="EamA"/>
    <property type="match status" value="1"/>
</dbReference>
<dbReference type="GO" id="GO:0016020">
    <property type="term" value="C:membrane"/>
    <property type="evidence" value="ECO:0007669"/>
    <property type="project" value="InterPro"/>
</dbReference>
<feature type="transmembrane region" description="Helical" evidence="2">
    <location>
        <begin position="138"/>
        <end position="157"/>
    </location>
</feature>
<evidence type="ECO:0000259" key="3">
    <source>
        <dbReference type="Pfam" id="PF00892"/>
    </source>
</evidence>
<evidence type="ECO:0000256" key="1">
    <source>
        <dbReference type="SAM" id="MobiDB-lite"/>
    </source>
</evidence>
<keyword evidence="2" id="KW-0472">Membrane</keyword>
<protein>
    <submittedName>
        <fullName evidence="4">Putative solute carrier family 35 member G1</fullName>
    </submittedName>
</protein>
<keyword evidence="2" id="KW-1133">Transmembrane helix</keyword>
<feature type="transmembrane region" description="Helical" evidence="2">
    <location>
        <begin position="49"/>
        <end position="67"/>
    </location>
</feature>
<evidence type="ECO:0000313" key="4">
    <source>
        <dbReference type="EMBL" id="PIK48640.1"/>
    </source>
</evidence>
<feature type="compositionally biased region" description="Basic and acidic residues" evidence="1">
    <location>
        <begin position="1"/>
        <end position="10"/>
    </location>
</feature>
<keyword evidence="2" id="KW-0812">Transmembrane</keyword>
<reference evidence="4 5" key="1">
    <citation type="journal article" date="2017" name="PLoS Biol.">
        <title>The sea cucumber genome provides insights into morphological evolution and visceral regeneration.</title>
        <authorList>
            <person name="Zhang X."/>
            <person name="Sun L."/>
            <person name="Yuan J."/>
            <person name="Sun Y."/>
            <person name="Gao Y."/>
            <person name="Zhang L."/>
            <person name="Li S."/>
            <person name="Dai H."/>
            <person name="Hamel J.F."/>
            <person name="Liu C."/>
            <person name="Yu Y."/>
            <person name="Liu S."/>
            <person name="Lin W."/>
            <person name="Guo K."/>
            <person name="Jin S."/>
            <person name="Xu P."/>
            <person name="Storey K.B."/>
            <person name="Huan P."/>
            <person name="Zhang T."/>
            <person name="Zhou Y."/>
            <person name="Zhang J."/>
            <person name="Lin C."/>
            <person name="Li X."/>
            <person name="Xing L."/>
            <person name="Huo D."/>
            <person name="Sun M."/>
            <person name="Wang L."/>
            <person name="Mercier A."/>
            <person name="Li F."/>
            <person name="Yang H."/>
            <person name="Xiang J."/>
        </authorList>
    </citation>
    <scope>NUCLEOTIDE SEQUENCE [LARGE SCALE GENOMIC DNA]</scope>
    <source>
        <strain evidence="4">Shaxun</strain>
        <tissue evidence="4">Muscle</tissue>
    </source>
</reference>
<feature type="transmembrane region" description="Helical" evidence="2">
    <location>
        <begin position="228"/>
        <end position="256"/>
    </location>
</feature>
<dbReference type="OrthoDB" id="306876at2759"/>
<feature type="transmembrane region" description="Helical" evidence="2">
    <location>
        <begin position="262"/>
        <end position="281"/>
    </location>
</feature>
<dbReference type="SUPFAM" id="SSF103481">
    <property type="entry name" value="Multidrug resistance efflux transporter EmrE"/>
    <property type="match status" value="1"/>
</dbReference>
<dbReference type="AlphaFoldDB" id="A0A2G8KL07"/>
<evidence type="ECO:0000256" key="2">
    <source>
        <dbReference type="SAM" id="Phobius"/>
    </source>
</evidence>
<proteinExistence type="predicted"/>
<feature type="region of interest" description="Disordered" evidence="1">
    <location>
        <begin position="1"/>
        <end position="31"/>
    </location>
</feature>
<feature type="compositionally biased region" description="Polar residues" evidence="1">
    <location>
        <begin position="11"/>
        <end position="26"/>
    </location>
</feature>
<feature type="transmembrane region" description="Helical" evidence="2">
    <location>
        <begin position="164"/>
        <end position="186"/>
    </location>
</feature>
<evidence type="ECO:0000313" key="5">
    <source>
        <dbReference type="Proteomes" id="UP000230750"/>
    </source>
</evidence>
<name>A0A2G8KL07_STIJA</name>
<dbReference type="InterPro" id="IPR037185">
    <property type="entry name" value="EmrE-like"/>
</dbReference>
<feature type="transmembrane region" description="Helical" evidence="2">
    <location>
        <begin position="79"/>
        <end position="97"/>
    </location>
</feature>
<sequence length="289" mass="32308">MSLSKREKTVTDLQNDTQDKSNGSQRTGEDSSSREWSLHLLTKVKQSKGIILAMISTILFSWKYILLEKVTESLNPLQSAAMVMSLILIGSSLLITVKRIPPPKLPAQYFWLAVSSVCQMTYVCLLMFSLLYIPAGNVSALLNTSLILVGPFEWLILKEPLRRLTFVFACTSFIGVVFIVRPSFLFGSTTAETSEENVYLGSGMAIVTAFALALLYTAIRKQSQLNIYIFITMFTGAIVTFSTTTVLCSILGHWQIPSINEWMYAAISGCCYFAAQCCCTWHSHWKKQQ</sequence>
<dbReference type="Proteomes" id="UP000230750">
    <property type="component" value="Unassembled WGS sequence"/>
</dbReference>